<proteinExistence type="predicted"/>
<keyword evidence="2" id="KW-1185">Reference proteome</keyword>
<gene>
    <name evidence="1" type="ORF">BKE38_27685</name>
</gene>
<reference evidence="1 2" key="1">
    <citation type="submission" date="2016-10" db="EMBL/GenBank/DDBJ databases">
        <title>Draft Genome sequence of Roseomonas sp. strain M3.</title>
        <authorList>
            <person name="Subhash Y."/>
            <person name="Lee S."/>
        </authorList>
    </citation>
    <scope>NUCLEOTIDE SEQUENCE [LARGE SCALE GENOMIC DNA]</scope>
    <source>
        <strain evidence="1 2">M3</strain>
    </source>
</reference>
<dbReference type="AlphaFoldDB" id="A0A1V2GWJ4"/>
<evidence type="ECO:0000313" key="1">
    <source>
        <dbReference type="EMBL" id="ONG44653.1"/>
    </source>
</evidence>
<sequence>MAVAGGDILSITDTSGRILSEDDRKKPLIGRHVVTLRHAPGPVLAWLEGAERTLVRRDASIPGLVALDAEAIALSLAPQTPLLLHAESSTPLVIAPPGGRPEIFAAGAAFHRFLPAGAAELRLLSPVPGAPGGQLSLSASPVRMLGEGLGEPLLVAPGGTALWGFSLERPAKIGLGLRADPDSATLHLLDSTGKKIGEGLLQLVDLAPGTYLMEARLPPDAPPALLRPAILGLAPRPSGPPQDILRAYQALAAQP</sequence>
<dbReference type="EMBL" id="MLCO01000402">
    <property type="protein sequence ID" value="ONG44653.1"/>
    <property type="molecule type" value="Genomic_DNA"/>
</dbReference>
<comment type="caution">
    <text evidence="1">The sequence shown here is derived from an EMBL/GenBank/DDBJ whole genome shotgun (WGS) entry which is preliminary data.</text>
</comment>
<protein>
    <submittedName>
        <fullName evidence="1">Uncharacterized protein</fullName>
    </submittedName>
</protein>
<name>A0A1V2GWJ4_9PROT</name>
<evidence type="ECO:0000313" key="2">
    <source>
        <dbReference type="Proteomes" id="UP000188879"/>
    </source>
</evidence>
<dbReference type="Proteomes" id="UP000188879">
    <property type="component" value="Unassembled WGS sequence"/>
</dbReference>
<organism evidence="1 2">
    <name type="scientific">Teichococcus deserti</name>
    <dbReference type="NCBI Taxonomy" id="1817963"/>
    <lineage>
        <taxon>Bacteria</taxon>
        <taxon>Pseudomonadati</taxon>
        <taxon>Pseudomonadota</taxon>
        <taxon>Alphaproteobacteria</taxon>
        <taxon>Acetobacterales</taxon>
        <taxon>Roseomonadaceae</taxon>
        <taxon>Roseomonas</taxon>
    </lineage>
</organism>
<accession>A0A1V2GWJ4</accession>